<name>A0A1E5L0L8_9ENTE</name>
<organism evidence="2 3">
    <name type="scientific">Enterococcus rivorum</name>
    <dbReference type="NCBI Taxonomy" id="762845"/>
    <lineage>
        <taxon>Bacteria</taxon>
        <taxon>Bacillati</taxon>
        <taxon>Bacillota</taxon>
        <taxon>Bacilli</taxon>
        <taxon>Lactobacillales</taxon>
        <taxon>Enterococcaceae</taxon>
        <taxon>Enterococcus</taxon>
    </lineage>
</organism>
<keyword evidence="3" id="KW-1185">Reference proteome</keyword>
<dbReference type="STRING" id="762845.BCR26_08285"/>
<keyword evidence="1" id="KW-0472">Membrane</keyword>
<dbReference type="Proteomes" id="UP000095256">
    <property type="component" value="Unassembled WGS sequence"/>
</dbReference>
<dbReference type="EMBL" id="MIEK01000004">
    <property type="protein sequence ID" value="OEH83657.1"/>
    <property type="molecule type" value="Genomic_DNA"/>
</dbReference>
<dbReference type="RefSeq" id="WP_069697341.1">
    <property type="nucleotide sequence ID" value="NZ_MIEK01000004.1"/>
</dbReference>
<keyword evidence="1" id="KW-0812">Transmembrane</keyword>
<evidence type="ECO:0000256" key="1">
    <source>
        <dbReference type="SAM" id="Phobius"/>
    </source>
</evidence>
<sequence length="67" mass="7656">MEQITHFFENIGQILGVKVKLPRVTKKYSVISLLIMLGSLLCLKFSLMFLVPCVLAGANFFIVNRRR</sequence>
<gene>
    <name evidence="2" type="ORF">BCR26_08285</name>
</gene>
<evidence type="ECO:0000313" key="3">
    <source>
        <dbReference type="Proteomes" id="UP000095256"/>
    </source>
</evidence>
<protein>
    <submittedName>
        <fullName evidence="2">Uncharacterized protein</fullName>
    </submittedName>
</protein>
<accession>A0A1E5L0L8</accession>
<comment type="caution">
    <text evidence="2">The sequence shown here is derived from an EMBL/GenBank/DDBJ whole genome shotgun (WGS) entry which is preliminary data.</text>
</comment>
<reference evidence="2 3" key="1">
    <citation type="submission" date="2016-09" db="EMBL/GenBank/DDBJ databases">
        <authorList>
            <person name="Capua I."/>
            <person name="De Benedictis P."/>
            <person name="Joannis T."/>
            <person name="Lombin L.H."/>
            <person name="Cattoli G."/>
        </authorList>
    </citation>
    <scope>NUCLEOTIDE SEQUENCE [LARGE SCALE GENOMIC DNA]</scope>
    <source>
        <strain evidence="2 3">LMG 25899</strain>
    </source>
</reference>
<evidence type="ECO:0000313" key="2">
    <source>
        <dbReference type="EMBL" id="OEH83657.1"/>
    </source>
</evidence>
<feature type="transmembrane region" description="Helical" evidence="1">
    <location>
        <begin position="30"/>
        <end position="63"/>
    </location>
</feature>
<dbReference type="AlphaFoldDB" id="A0A1E5L0L8"/>
<keyword evidence="1" id="KW-1133">Transmembrane helix</keyword>
<proteinExistence type="predicted"/>